<proteinExistence type="predicted"/>
<comment type="caution">
    <text evidence="1">The sequence shown here is derived from an EMBL/GenBank/DDBJ whole genome shotgun (WGS) entry which is preliminary data.</text>
</comment>
<reference evidence="1 2" key="1">
    <citation type="submission" date="2023-06" db="EMBL/GenBank/DDBJ databases">
        <title>Antibody response to the Sneathia vaginalis cytopathogenic toxin A during pregnancy.</title>
        <authorList>
            <person name="Mccoy Z.T."/>
            <person name="Serrano M.G."/>
            <person name="Spaine K."/>
            <person name="Edwards D.J."/>
            <person name="Buck G.A."/>
            <person name="Jefferson K."/>
        </authorList>
    </citation>
    <scope>NUCLEOTIDE SEQUENCE [LARGE SCALE GENOMIC DNA]</scope>
    <source>
        <strain evidence="1 2">CCUG 42621</strain>
    </source>
</reference>
<dbReference type="Proteomes" id="UP001225134">
    <property type="component" value="Unassembled WGS sequence"/>
</dbReference>
<keyword evidence="2" id="KW-1185">Reference proteome</keyword>
<gene>
    <name evidence="1" type="ORF">QQA45_03865</name>
</gene>
<dbReference type="EMBL" id="JASSPP010000005">
    <property type="protein sequence ID" value="MDK9580649.1"/>
    <property type="molecule type" value="Genomic_DNA"/>
</dbReference>
<dbReference type="RefSeq" id="WP_285152940.1">
    <property type="nucleotide sequence ID" value="NZ_JASSPP010000005.1"/>
</dbReference>
<sequence length="270" mass="32120">MLAKTYLLYSDNRVDLKKEALIFSEEIFKNLNIKMLKKDIFYYENIKIDNVRDIISTASQSSYSGIKIFILNLENIRNEAINALLKIIEEPCMDTYFILLVKKLSLLPKTIISRAIKKYVKSKKYKIDSKIYDFFDGNNLYLDEYSEKKLDISKYKINDTLEIKQNLLAYLEDSENIENKIKYELSIRYIINMLKFEKINVKLELIENIKEVYSNKREEIYKFLTRILILSKNILTDNQYIYLVCLKNSIKNNVSIKSCIYIFFNILLEV</sequence>
<accession>A0ABT7HJE8</accession>
<evidence type="ECO:0000313" key="1">
    <source>
        <dbReference type="EMBL" id="MDK9580649.1"/>
    </source>
</evidence>
<dbReference type="SUPFAM" id="SSF52540">
    <property type="entry name" value="P-loop containing nucleoside triphosphate hydrolases"/>
    <property type="match status" value="1"/>
</dbReference>
<evidence type="ECO:0000313" key="2">
    <source>
        <dbReference type="Proteomes" id="UP001225134"/>
    </source>
</evidence>
<name>A0ABT7HJE8_9FUSO</name>
<dbReference type="Pfam" id="PF13177">
    <property type="entry name" value="DNA_pol3_delta2"/>
    <property type="match status" value="1"/>
</dbReference>
<organism evidence="1 2">
    <name type="scientific">Sneathia sanguinegens</name>
    <dbReference type="NCBI Taxonomy" id="40543"/>
    <lineage>
        <taxon>Bacteria</taxon>
        <taxon>Fusobacteriati</taxon>
        <taxon>Fusobacteriota</taxon>
        <taxon>Fusobacteriia</taxon>
        <taxon>Fusobacteriales</taxon>
        <taxon>Leptotrichiaceae</taxon>
        <taxon>Sneathia</taxon>
    </lineage>
</organism>
<dbReference type="Gene3D" id="3.40.50.300">
    <property type="entry name" value="P-loop containing nucleotide triphosphate hydrolases"/>
    <property type="match status" value="1"/>
</dbReference>
<dbReference type="InterPro" id="IPR027417">
    <property type="entry name" value="P-loop_NTPase"/>
</dbReference>
<protein>
    <recommendedName>
        <fullName evidence="3">DNA polymerase III subunit delta</fullName>
    </recommendedName>
</protein>
<evidence type="ECO:0008006" key="3">
    <source>
        <dbReference type="Google" id="ProtNLM"/>
    </source>
</evidence>